<sequence length="125" mass="13022">MSAATQNAAVDQLASDLNNASLNGDANGATTLNTDVSNAQSEDQDTAGPTPTTALTHKPRLPSTLVNLIHQSPKLCSSSSSPKLALLLPFVSAVMPLPADPSAMPTSTTTLPLMERRLWKNSTIP</sequence>
<name>A0A5M9JVL1_MONFR</name>
<organism evidence="2 3">
    <name type="scientific">Monilinia fructicola</name>
    <name type="common">Brown rot fungus</name>
    <name type="synonym">Ciboria fructicola</name>
    <dbReference type="NCBI Taxonomy" id="38448"/>
    <lineage>
        <taxon>Eukaryota</taxon>
        <taxon>Fungi</taxon>
        <taxon>Dikarya</taxon>
        <taxon>Ascomycota</taxon>
        <taxon>Pezizomycotina</taxon>
        <taxon>Leotiomycetes</taxon>
        <taxon>Helotiales</taxon>
        <taxon>Sclerotiniaceae</taxon>
        <taxon>Monilinia</taxon>
    </lineage>
</organism>
<dbReference type="VEuPathDB" id="FungiDB:MFRU_003g01410"/>
<comment type="caution">
    <text evidence="2">The sequence shown here is derived from an EMBL/GenBank/DDBJ whole genome shotgun (WGS) entry which is preliminary data.</text>
</comment>
<keyword evidence="3" id="KW-1185">Reference proteome</keyword>
<evidence type="ECO:0000313" key="2">
    <source>
        <dbReference type="EMBL" id="KAA8572717.1"/>
    </source>
</evidence>
<evidence type="ECO:0000256" key="1">
    <source>
        <dbReference type="SAM" id="MobiDB-lite"/>
    </source>
</evidence>
<protein>
    <submittedName>
        <fullName evidence="2">Uncharacterized protein</fullName>
    </submittedName>
</protein>
<gene>
    <name evidence="2" type="ORF">EYC84_003307</name>
</gene>
<proteinExistence type="predicted"/>
<evidence type="ECO:0000313" key="3">
    <source>
        <dbReference type="Proteomes" id="UP000322873"/>
    </source>
</evidence>
<dbReference type="Proteomes" id="UP000322873">
    <property type="component" value="Unassembled WGS sequence"/>
</dbReference>
<accession>A0A5M9JVL1</accession>
<dbReference type="AlphaFoldDB" id="A0A5M9JVL1"/>
<dbReference type="EMBL" id="VICG01000004">
    <property type="protein sequence ID" value="KAA8572717.1"/>
    <property type="molecule type" value="Genomic_DNA"/>
</dbReference>
<feature type="region of interest" description="Disordered" evidence="1">
    <location>
        <begin position="18"/>
        <end position="59"/>
    </location>
</feature>
<reference evidence="2 3" key="1">
    <citation type="submission" date="2019-06" db="EMBL/GenBank/DDBJ databases">
        <title>Genome Sequence of the Brown Rot Fungal Pathogen Monilinia fructicola.</title>
        <authorList>
            <person name="De Miccolis Angelini R.M."/>
            <person name="Landi L."/>
            <person name="Abate D."/>
            <person name="Pollastro S."/>
            <person name="Romanazzi G."/>
            <person name="Faretra F."/>
        </authorList>
    </citation>
    <scope>NUCLEOTIDE SEQUENCE [LARGE SCALE GENOMIC DNA]</scope>
    <source>
        <strain evidence="2 3">Mfrc123</strain>
    </source>
</reference>
<feature type="compositionally biased region" description="Polar residues" evidence="1">
    <location>
        <begin position="18"/>
        <end position="55"/>
    </location>
</feature>